<name>A0ABV6AAY5_9PSEU</name>
<evidence type="ECO:0000256" key="1">
    <source>
        <dbReference type="SAM" id="Coils"/>
    </source>
</evidence>
<dbReference type="Pfam" id="PF05050">
    <property type="entry name" value="Methyltransf_21"/>
    <property type="match status" value="1"/>
</dbReference>
<accession>A0ABV6AAY5</accession>
<dbReference type="Gene3D" id="3.40.50.150">
    <property type="entry name" value="Vaccinia Virus protein VP39"/>
    <property type="match status" value="1"/>
</dbReference>
<organism evidence="4 5">
    <name type="scientific">Allokutzneria oryzae</name>
    <dbReference type="NCBI Taxonomy" id="1378989"/>
    <lineage>
        <taxon>Bacteria</taxon>
        <taxon>Bacillati</taxon>
        <taxon>Actinomycetota</taxon>
        <taxon>Actinomycetes</taxon>
        <taxon>Pseudonocardiales</taxon>
        <taxon>Pseudonocardiaceae</taxon>
        <taxon>Allokutzneria</taxon>
    </lineage>
</organism>
<sequence length="1236" mass="132549">MTEVPAQTEPTTDPQPQSQPQAVLNACTVATRADLPAVRLLSGAFLAKHPGGRFVALLVDAEPGSVGPGLLTPADIGVDAAELSWLATACTPEELRAVLQPRLMMRLLAEAGPVLYLDSNVLVLDTVIDEILGAIARNPVVLLPRVLEPLPRDGMRPAPEELLTAGMFDPGFIAVAPGSAPFLNMWAEQVRQAPDAAGAFLDGAPALVEHEVLRDPGIGVSIWNIDQRPPWRDAKGRLLVGDKPLRTVHLAGFDPQRPWLLSANIADRPRVLLSEHPPMAQLCAIYRNELVRVGHNRERDPYAFAALPDGTPVPDALRREYRLSTQQRNGVPPAKPAFGPAADIADFLRWACEPADENQHASGGSRWGAALWQDDPELRRQYPDPFGAQAKEFRTWCATTGVSTGRVHPDAVPRLDPNAGPVLVDQLGVSVVGTGTEAELLRATVRASGLPTADEPVYPVVLRCAGALPVPGDRYVISVSPDGLPTDTQSEVDEVWVLSDATRQATQNTTSVPVRVLSLPVPDRGEVDAPARKAARARFGLDDGVVFISAVDHTAERRGNALGLVSAFLSAFPDRQEARLVLTVSGAARNPEAAERLRLATASDHRILLIERTSDGRVTDIELTDDLLAMADCVVSLHRAEGNGADRTSLLLARAASMSLPVLASQHGAVAELFSPEVAMLVPCHGVGTEPDAQAAVELMRSVAEDPDATIRLGKAAREHLTHSRTVDGTAKQLRDRVEHAYRGWRAQHAAPAPGPAEDPLRPLLVARHALLRKPNVETESRTPGAPALRKAVLRVLSHYDNHLREVLTAVVDGVERTAGELARRQGEDAGTGGGRADIADVRADVIQLAERQSQLDDQLIGVDDGVVRARADMASQGRRLQALEESIAERDAMRDKQVDTLAERIDRLTSALNRTLDRIDSLESRVVSTLRERDARLESGVRAANDALRTADSLRRIVVREHDRAGVVDPSLEGVSTSLVLTDAGLLRLPAEDSLMLPVLSTNGVWEPELSALIDSLVEPDGVFVDIGAHVGYHSIRVLNMLGTSGAVVAVEPDAHARALLRHNVGVNVSPAVAERLSVVDAAAWDAPADLQVRPALTGGVVVHPAGEPAEGEQQAPTVRAVRLETELESLPATGGMRLSVVKVDAPGGSHRALGGLVRLLRRDRPHVVCSLSLRQTVELGDDPAAVLREFGTWGYDLVPLGSTEPRDPADLLGADPETGRTPDTLTLWLRPRGR</sequence>
<evidence type="ECO:0000313" key="5">
    <source>
        <dbReference type="Proteomes" id="UP001589693"/>
    </source>
</evidence>
<dbReference type="Proteomes" id="UP001589693">
    <property type="component" value="Unassembled WGS sequence"/>
</dbReference>
<protein>
    <submittedName>
        <fullName evidence="4">FkbM family methyltransferase</fullName>
    </submittedName>
</protein>
<dbReference type="NCBIfam" id="TIGR01444">
    <property type="entry name" value="fkbM_fam"/>
    <property type="match status" value="1"/>
</dbReference>
<dbReference type="GO" id="GO:0032259">
    <property type="term" value="P:methylation"/>
    <property type="evidence" value="ECO:0007669"/>
    <property type="project" value="UniProtKB-KW"/>
</dbReference>
<keyword evidence="5" id="KW-1185">Reference proteome</keyword>
<dbReference type="PANTHER" id="PTHR34203">
    <property type="entry name" value="METHYLTRANSFERASE, FKBM FAMILY PROTEIN"/>
    <property type="match status" value="1"/>
</dbReference>
<feature type="region of interest" description="Disordered" evidence="2">
    <location>
        <begin position="1"/>
        <end position="20"/>
    </location>
</feature>
<comment type="caution">
    <text evidence="4">The sequence shown here is derived from an EMBL/GenBank/DDBJ whole genome shotgun (WGS) entry which is preliminary data.</text>
</comment>
<reference evidence="4 5" key="1">
    <citation type="submission" date="2024-09" db="EMBL/GenBank/DDBJ databases">
        <authorList>
            <person name="Sun Q."/>
            <person name="Mori K."/>
        </authorList>
    </citation>
    <scope>NUCLEOTIDE SEQUENCE [LARGE SCALE GENOMIC DNA]</scope>
    <source>
        <strain evidence="4 5">TBRC 7907</strain>
    </source>
</reference>
<feature type="region of interest" description="Disordered" evidence="2">
    <location>
        <begin position="1206"/>
        <end position="1227"/>
    </location>
</feature>
<feature type="coiled-coil region" evidence="1">
    <location>
        <begin position="899"/>
        <end position="926"/>
    </location>
</feature>
<dbReference type="SUPFAM" id="SSF53756">
    <property type="entry name" value="UDP-Glycosyltransferase/glycogen phosphorylase"/>
    <property type="match status" value="1"/>
</dbReference>
<proteinExistence type="predicted"/>
<dbReference type="InterPro" id="IPR052514">
    <property type="entry name" value="SAM-dependent_MTase"/>
</dbReference>
<dbReference type="SUPFAM" id="SSF53335">
    <property type="entry name" value="S-adenosyl-L-methionine-dependent methyltransferases"/>
    <property type="match status" value="1"/>
</dbReference>
<dbReference type="PANTHER" id="PTHR34203:SF15">
    <property type="entry name" value="SLL1173 PROTEIN"/>
    <property type="match status" value="1"/>
</dbReference>
<keyword evidence="4" id="KW-0489">Methyltransferase</keyword>
<dbReference type="GO" id="GO:0008168">
    <property type="term" value="F:methyltransferase activity"/>
    <property type="evidence" value="ECO:0007669"/>
    <property type="project" value="UniProtKB-KW"/>
</dbReference>
<evidence type="ECO:0000313" key="4">
    <source>
        <dbReference type="EMBL" id="MFB9909076.1"/>
    </source>
</evidence>
<dbReference type="InterPro" id="IPR006342">
    <property type="entry name" value="FkbM_mtfrase"/>
</dbReference>
<evidence type="ECO:0000259" key="3">
    <source>
        <dbReference type="Pfam" id="PF05050"/>
    </source>
</evidence>
<gene>
    <name evidence="4" type="ORF">ACFFQA_34495</name>
</gene>
<dbReference type="Gene3D" id="3.40.50.2000">
    <property type="entry name" value="Glycogen Phosphorylase B"/>
    <property type="match status" value="1"/>
</dbReference>
<dbReference type="EMBL" id="JBHLZU010000033">
    <property type="protein sequence ID" value="MFB9909076.1"/>
    <property type="molecule type" value="Genomic_DNA"/>
</dbReference>
<dbReference type="InterPro" id="IPR029063">
    <property type="entry name" value="SAM-dependent_MTases_sf"/>
</dbReference>
<keyword evidence="4" id="KW-0808">Transferase</keyword>
<feature type="domain" description="Methyltransferase FkbM" evidence="3">
    <location>
        <begin position="1027"/>
        <end position="1197"/>
    </location>
</feature>
<keyword evidence="1" id="KW-0175">Coiled coil</keyword>
<evidence type="ECO:0000256" key="2">
    <source>
        <dbReference type="SAM" id="MobiDB-lite"/>
    </source>
</evidence>
<dbReference type="RefSeq" id="WP_377861456.1">
    <property type="nucleotide sequence ID" value="NZ_JBHLZU010000033.1"/>
</dbReference>